<keyword evidence="2" id="KW-1185">Reference proteome</keyword>
<protein>
    <submittedName>
        <fullName evidence="1">Uncharacterized protein</fullName>
    </submittedName>
</protein>
<name>A0A9P1H2B8_9PEZI</name>
<reference evidence="1" key="1">
    <citation type="submission" date="2022-11" db="EMBL/GenBank/DDBJ databases">
        <authorList>
            <person name="Scott C."/>
            <person name="Bruce N."/>
        </authorList>
    </citation>
    <scope>NUCLEOTIDE SEQUENCE</scope>
</reference>
<organism evidence="1 2">
    <name type="scientific">Parascedosporium putredinis</name>
    <dbReference type="NCBI Taxonomy" id="1442378"/>
    <lineage>
        <taxon>Eukaryota</taxon>
        <taxon>Fungi</taxon>
        <taxon>Dikarya</taxon>
        <taxon>Ascomycota</taxon>
        <taxon>Pezizomycotina</taxon>
        <taxon>Sordariomycetes</taxon>
        <taxon>Hypocreomycetidae</taxon>
        <taxon>Microascales</taxon>
        <taxon>Microascaceae</taxon>
        <taxon>Parascedosporium</taxon>
    </lineage>
</organism>
<dbReference type="OrthoDB" id="661148at2759"/>
<dbReference type="Proteomes" id="UP000838763">
    <property type="component" value="Unassembled WGS sequence"/>
</dbReference>
<accession>A0A9P1H2B8</accession>
<dbReference type="AlphaFoldDB" id="A0A9P1H2B8"/>
<sequence>MASSESAPAVAMVTIKANYDGEHHRFKLPLRDMVPAVFEDKVRRALRITVDQVCIIERYSDSASAFLILDRANISVYKQLYRAAKAKSKLKIRVTMIRPAEEEAEAEEEEEETPS</sequence>
<proteinExistence type="predicted"/>
<dbReference type="EMBL" id="CALLCH030000012">
    <property type="protein sequence ID" value="CAI4215387.1"/>
    <property type="molecule type" value="Genomic_DNA"/>
</dbReference>
<evidence type="ECO:0000313" key="2">
    <source>
        <dbReference type="Proteomes" id="UP000838763"/>
    </source>
</evidence>
<evidence type="ECO:0000313" key="1">
    <source>
        <dbReference type="EMBL" id="CAI4215387.1"/>
    </source>
</evidence>
<comment type="caution">
    <text evidence="1">The sequence shown here is derived from an EMBL/GenBank/DDBJ whole genome shotgun (WGS) entry which is preliminary data.</text>
</comment>
<gene>
    <name evidence="1" type="ORF">PPNO1_LOCUS5098</name>
</gene>